<evidence type="ECO:0000256" key="7">
    <source>
        <dbReference type="SAM" id="Phobius"/>
    </source>
</evidence>
<feature type="transmembrane region" description="Helical" evidence="7">
    <location>
        <begin position="7"/>
        <end position="24"/>
    </location>
</feature>
<keyword evidence="6" id="KW-0325">Glycoprotein</keyword>
<dbReference type="Proteomes" id="UP001275084">
    <property type="component" value="Unassembled WGS sequence"/>
</dbReference>
<sequence length="189" mass="19680">MPLREGGSYIAVVLAVYSIGVALGPPSARAGVQLLPAVLVSIPGAIVAVLLLSRFGRYKPLQTLDWGLCIILFDEHSSTTEWVLAQAVAALGSGFVLNTLLPAAQAQMSEADQAVTTSAWAFTRSFGSVWGVAIPVAIFANRFTEVANASGSITGAAVRVQFEGGNGARPSELCELFSGADKGGDHRYV</sequence>
<name>A0AAJ0HJH9_9PEZI</name>
<evidence type="ECO:0008006" key="10">
    <source>
        <dbReference type="Google" id="ProtNLM"/>
    </source>
</evidence>
<dbReference type="InterPro" id="IPR036259">
    <property type="entry name" value="MFS_trans_sf"/>
</dbReference>
<evidence type="ECO:0000313" key="9">
    <source>
        <dbReference type="Proteomes" id="UP001275084"/>
    </source>
</evidence>
<evidence type="ECO:0000256" key="5">
    <source>
        <dbReference type="ARBA" id="ARBA00023136"/>
    </source>
</evidence>
<evidence type="ECO:0000313" key="8">
    <source>
        <dbReference type="EMBL" id="KAK3353806.1"/>
    </source>
</evidence>
<dbReference type="GO" id="GO:0005886">
    <property type="term" value="C:plasma membrane"/>
    <property type="evidence" value="ECO:0007669"/>
    <property type="project" value="TreeGrafter"/>
</dbReference>
<evidence type="ECO:0000256" key="6">
    <source>
        <dbReference type="ARBA" id="ARBA00023180"/>
    </source>
</evidence>
<evidence type="ECO:0000256" key="3">
    <source>
        <dbReference type="ARBA" id="ARBA00022692"/>
    </source>
</evidence>
<comment type="caution">
    <text evidence="8">The sequence shown here is derived from an EMBL/GenBank/DDBJ whole genome shotgun (WGS) entry which is preliminary data.</text>
</comment>
<dbReference type="PANTHER" id="PTHR23501">
    <property type="entry name" value="MAJOR FACILITATOR SUPERFAMILY"/>
    <property type="match status" value="1"/>
</dbReference>
<evidence type="ECO:0000256" key="1">
    <source>
        <dbReference type="ARBA" id="ARBA00004141"/>
    </source>
</evidence>
<dbReference type="GO" id="GO:0022857">
    <property type="term" value="F:transmembrane transporter activity"/>
    <property type="evidence" value="ECO:0007669"/>
    <property type="project" value="TreeGrafter"/>
</dbReference>
<keyword evidence="2" id="KW-0813">Transport</keyword>
<dbReference type="SUPFAM" id="SSF103473">
    <property type="entry name" value="MFS general substrate transporter"/>
    <property type="match status" value="1"/>
</dbReference>
<keyword evidence="9" id="KW-1185">Reference proteome</keyword>
<keyword evidence="5 7" id="KW-0472">Membrane</keyword>
<feature type="transmembrane region" description="Helical" evidence="7">
    <location>
        <begin position="30"/>
        <end position="52"/>
    </location>
</feature>
<dbReference type="PANTHER" id="PTHR23501:SF187">
    <property type="entry name" value="MAJOR FACILITATOR SUPERFAMILY (MFS) PROFILE DOMAIN-CONTAINING PROTEIN"/>
    <property type="match status" value="1"/>
</dbReference>
<accession>A0AAJ0HJH9</accession>
<comment type="subcellular location">
    <subcellularLocation>
        <location evidence="1">Membrane</location>
        <topology evidence="1">Multi-pass membrane protein</topology>
    </subcellularLocation>
</comment>
<evidence type="ECO:0000256" key="2">
    <source>
        <dbReference type="ARBA" id="ARBA00022448"/>
    </source>
</evidence>
<keyword evidence="4 7" id="KW-1133">Transmembrane helix</keyword>
<dbReference type="EMBL" id="JAUIQD010000004">
    <property type="protein sequence ID" value="KAK3353806.1"/>
    <property type="molecule type" value="Genomic_DNA"/>
</dbReference>
<dbReference type="Gene3D" id="1.20.1250.20">
    <property type="entry name" value="MFS general substrate transporter like domains"/>
    <property type="match status" value="1"/>
</dbReference>
<gene>
    <name evidence="8" type="ORF">B0T25DRAFT_518794</name>
</gene>
<reference evidence="8" key="2">
    <citation type="submission" date="2023-06" db="EMBL/GenBank/DDBJ databases">
        <authorList>
            <consortium name="Lawrence Berkeley National Laboratory"/>
            <person name="Haridas S."/>
            <person name="Hensen N."/>
            <person name="Bonometti L."/>
            <person name="Westerberg I."/>
            <person name="Brannstrom I.O."/>
            <person name="Guillou S."/>
            <person name="Cros-Aarteil S."/>
            <person name="Calhoun S."/>
            <person name="Kuo A."/>
            <person name="Mondo S."/>
            <person name="Pangilinan J."/>
            <person name="Riley R."/>
            <person name="Labutti K."/>
            <person name="Andreopoulos B."/>
            <person name="Lipzen A."/>
            <person name="Chen C."/>
            <person name="Yanf M."/>
            <person name="Daum C."/>
            <person name="Ng V."/>
            <person name="Clum A."/>
            <person name="Steindorff A."/>
            <person name="Ohm R."/>
            <person name="Martin F."/>
            <person name="Silar P."/>
            <person name="Natvig D."/>
            <person name="Lalanne C."/>
            <person name="Gautier V."/>
            <person name="Ament-Velasquez S.L."/>
            <person name="Kruys A."/>
            <person name="Hutchinson M.I."/>
            <person name="Powell A.J."/>
            <person name="Barry K."/>
            <person name="Miller A.N."/>
            <person name="Grigoriev I.V."/>
            <person name="Debuchy R."/>
            <person name="Gladieux P."/>
            <person name="Thoren M.H."/>
            <person name="Johannesson H."/>
        </authorList>
    </citation>
    <scope>NUCLEOTIDE SEQUENCE</scope>
    <source>
        <strain evidence="8">CBS 955.72</strain>
    </source>
</reference>
<organism evidence="8 9">
    <name type="scientific">Lasiosphaeria hispida</name>
    <dbReference type="NCBI Taxonomy" id="260671"/>
    <lineage>
        <taxon>Eukaryota</taxon>
        <taxon>Fungi</taxon>
        <taxon>Dikarya</taxon>
        <taxon>Ascomycota</taxon>
        <taxon>Pezizomycotina</taxon>
        <taxon>Sordariomycetes</taxon>
        <taxon>Sordariomycetidae</taxon>
        <taxon>Sordariales</taxon>
        <taxon>Lasiosphaeriaceae</taxon>
        <taxon>Lasiosphaeria</taxon>
    </lineage>
</organism>
<keyword evidence="3 7" id="KW-0812">Transmembrane</keyword>
<evidence type="ECO:0000256" key="4">
    <source>
        <dbReference type="ARBA" id="ARBA00022989"/>
    </source>
</evidence>
<reference evidence="8" key="1">
    <citation type="journal article" date="2023" name="Mol. Phylogenet. Evol.">
        <title>Genome-scale phylogeny and comparative genomics of the fungal order Sordariales.</title>
        <authorList>
            <person name="Hensen N."/>
            <person name="Bonometti L."/>
            <person name="Westerberg I."/>
            <person name="Brannstrom I.O."/>
            <person name="Guillou S."/>
            <person name="Cros-Aarteil S."/>
            <person name="Calhoun S."/>
            <person name="Haridas S."/>
            <person name="Kuo A."/>
            <person name="Mondo S."/>
            <person name="Pangilinan J."/>
            <person name="Riley R."/>
            <person name="LaButti K."/>
            <person name="Andreopoulos B."/>
            <person name="Lipzen A."/>
            <person name="Chen C."/>
            <person name="Yan M."/>
            <person name="Daum C."/>
            <person name="Ng V."/>
            <person name="Clum A."/>
            <person name="Steindorff A."/>
            <person name="Ohm R.A."/>
            <person name="Martin F."/>
            <person name="Silar P."/>
            <person name="Natvig D.O."/>
            <person name="Lalanne C."/>
            <person name="Gautier V."/>
            <person name="Ament-Velasquez S.L."/>
            <person name="Kruys A."/>
            <person name="Hutchinson M.I."/>
            <person name="Powell A.J."/>
            <person name="Barry K."/>
            <person name="Miller A.N."/>
            <person name="Grigoriev I.V."/>
            <person name="Debuchy R."/>
            <person name="Gladieux P."/>
            <person name="Hiltunen Thoren M."/>
            <person name="Johannesson H."/>
        </authorList>
    </citation>
    <scope>NUCLEOTIDE SEQUENCE</scope>
    <source>
        <strain evidence="8">CBS 955.72</strain>
    </source>
</reference>
<dbReference type="AlphaFoldDB" id="A0AAJ0HJH9"/>
<protein>
    <recommendedName>
        <fullName evidence="10">Major facilitator superfamily (MFS) profile domain-containing protein</fullName>
    </recommendedName>
</protein>
<proteinExistence type="predicted"/>